<evidence type="ECO:0000256" key="3">
    <source>
        <dbReference type="ARBA" id="ARBA00022679"/>
    </source>
</evidence>
<dbReference type="AlphaFoldDB" id="A0A1I4EN75"/>
<comment type="catalytic activity">
    <reaction evidence="5">
        <text>glycyl-tRNA(Gly) + acetyl-CoA = N-acetylglycyl-tRNA(Gly) + CoA + H(+)</text>
        <dbReference type="Rhea" id="RHEA:81867"/>
        <dbReference type="Rhea" id="RHEA-COMP:9683"/>
        <dbReference type="Rhea" id="RHEA-COMP:19766"/>
        <dbReference type="ChEBI" id="CHEBI:15378"/>
        <dbReference type="ChEBI" id="CHEBI:57287"/>
        <dbReference type="ChEBI" id="CHEBI:57288"/>
        <dbReference type="ChEBI" id="CHEBI:78522"/>
        <dbReference type="ChEBI" id="CHEBI:232036"/>
    </reaction>
</comment>
<dbReference type="CDD" id="cd04301">
    <property type="entry name" value="NAT_SF"/>
    <property type="match status" value="1"/>
</dbReference>
<keyword evidence="8" id="KW-0687">Ribonucleoprotein</keyword>
<proteinExistence type="predicted"/>
<reference evidence="8 9" key="1">
    <citation type="submission" date="2016-10" db="EMBL/GenBank/DDBJ databases">
        <authorList>
            <person name="de Groot N.N."/>
        </authorList>
    </citation>
    <scope>NUCLEOTIDE SEQUENCE [LARGE SCALE GENOMIC DNA]</scope>
    <source>
        <strain evidence="8 9">DSM 19981</strain>
    </source>
</reference>
<dbReference type="Proteomes" id="UP000199473">
    <property type="component" value="Unassembled WGS sequence"/>
</dbReference>
<keyword evidence="8" id="KW-0689">Ribosomal protein</keyword>
<dbReference type="Gene3D" id="3.40.630.30">
    <property type="match status" value="1"/>
</dbReference>
<keyword evidence="6" id="KW-0812">Transmembrane</keyword>
<accession>A0A1I4EN75</accession>
<keyword evidence="6" id="KW-0472">Membrane</keyword>
<feature type="domain" description="N-acetyltransferase" evidence="7">
    <location>
        <begin position="1"/>
        <end position="169"/>
    </location>
</feature>
<dbReference type="STRING" id="1123062.SAMN02745775_116107"/>
<dbReference type="EMBL" id="FOSQ01000016">
    <property type="protein sequence ID" value="SFL05601.1"/>
    <property type="molecule type" value="Genomic_DNA"/>
</dbReference>
<sequence>MGVSAGRLSAPAPLDDTHDLAMFDSGEATLDDWLRRRARANQAAGASRTFVVCSAGFVVGFYCLAAGAVAVTAAPGRVKRNMPDPIPMAVLGRLAVDRSLHGQGIGRALLRDAVLRVLQASEVLAVRGVLVQALNADAQRYYQACGFTPSPIDPMTLMATMTDLKAALG</sequence>
<evidence type="ECO:0000256" key="2">
    <source>
        <dbReference type="ARBA" id="ARBA00022649"/>
    </source>
</evidence>
<dbReference type="RefSeq" id="WP_245762280.1">
    <property type="nucleotide sequence ID" value="NZ_FOSQ01000016.1"/>
</dbReference>
<evidence type="ECO:0000259" key="7">
    <source>
        <dbReference type="PROSITE" id="PS51186"/>
    </source>
</evidence>
<gene>
    <name evidence="8" type="ORF">SAMN02745775_116107</name>
</gene>
<organism evidence="8 9">
    <name type="scientific">Falsiroseomonas stagni DSM 19981</name>
    <dbReference type="NCBI Taxonomy" id="1123062"/>
    <lineage>
        <taxon>Bacteria</taxon>
        <taxon>Pseudomonadati</taxon>
        <taxon>Pseudomonadota</taxon>
        <taxon>Alphaproteobacteria</taxon>
        <taxon>Acetobacterales</taxon>
        <taxon>Roseomonadaceae</taxon>
        <taxon>Falsiroseomonas</taxon>
    </lineage>
</organism>
<dbReference type="InterPro" id="IPR000182">
    <property type="entry name" value="GNAT_dom"/>
</dbReference>
<dbReference type="InterPro" id="IPR016181">
    <property type="entry name" value="Acyl_CoA_acyltransferase"/>
</dbReference>
<keyword evidence="1" id="KW-0678">Repressor</keyword>
<keyword evidence="4" id="KW-0012">Acyltransferase</keyword>
<protein>
    <submittedName>
        <fullName evidence="8">Ribosomal protein S18 acetylase RimI</fullName>
    </submittedName>
</protein>
<feature type="transmembrane region" description="Helical" evidence="6">
    <location>
        <begin position="49"/>
        <end position="73"/>
    </location>
</feature>
<dbReference type="GO" id="GO:0016747">
    <property type="term" value="F:acyltransferase activity, transferring groups other than amino-acyl groups"/>
    <property type="evidence" value="ECO:0007669"/>
    <property type="project" value="InterPro"/>
</dbReference>
<evidence type="ECO:0000256" key="4">
    <source>
        <dbReference type="ARBA" id="ARBA00023315"/>
    </source>
</evidence>
<keyword evidence="9" id="KW-1185">Reference proteome</keyword>
<keyword evidence="6" id="KW-1133">Transmembrane helix</keyword>
<evidence type="ECO:0000313" key="8">
    <source>
        <dbReference type="EMBL" id="SFL05601.1"/>
    </source>
</evidence>
<dbReference type="PANTHER" id="PTHR36449">
    <property type="entry name" value="ACETYLTRANSFERASE-RELATED"/>
    <property type="match status" value="1"/>
</dbReference>
<dbReference type="GO" id="GO:0005840">
    <property type="term" value="C:ribosome"/>
    <property type="evidence" value="ECO:0007669"/>
    <property type="project" value="UniProtKB-KW"/>
</dbReference>
<dbReference type="PROSITE" id="PS51186">
    <property type="entry name" value="GNAT"/>
    <property type="match status" value="1"/>
</dbReference>
<dbReference type="Pfam" id="PF13508">
    <property type="entry name" value="Acetyltransf_7"/>
    <property type="match status" value="1"/>
</dbReference>
<evidence type="ECO:0000313" key="9">
    <source>
        <dbReference type="Proteomes" id="UP000199473"/>
    </source>
</evidence>
<evidence type="ECO:0000256" key="1">
    <source>
        <dbReference type="ARBA" id="ARBA00022491"/>
    </source>
</evidence>
<name>A0A1I4EN75_9PROT</name>
<evidence type="ECO:0000256" key="5">
    <source>
        <dbReference type="ARBA" id="ARBA00049880"/>
    </source>
</evidence>
<dbReference type="PANTHER" id="PTHR36449:SF1">
    <property type="entry name" value="ACETYLTRANSFERASE"/>
    <property type="match status" value="1"/>
</dbReference>
<keyword evidence="2" id="KW-1277">Toxin-antitoxin system</keyword>
<keyword evidence="3" id="KW-0808">Transferase</keyword>
<dbReference type="SUPFAM" id="SSF55729">
    <property type="entry name" value="Acyl-CoA N-acyltransferases (Nat)"/>
    <property type="match status" value="1"/>
</dbReference>
<evidence type="ECO:0000256" key="6">
    <source>
        <dbReference type="SAM" id="Phobius"/>
    </source>
</evidence>